<dbReference type="EMBL" id="FQXU01000005">
    <property type="protein sequence ID" value="SHI04004.1"/>
    <property type="molecule type" value="Genomic_DNA"/>
</dbReference>
<dbReference type="Proteomes" id="UP000184241">
    <property type="component" value="Unassembled WGS sequence"/>
</dbReference>
<keyword evidence="3" id="KW-0689">Ribosomal protein</keyword>
<dbReference type="GO" id="GO:0005840">
    <property type="term" value="C:ribosome"/>
    <property type="evidence" value="ECO:0007669"/>
    <property type="project" value="UniProtKB-KW"/>
</dbReference>
<accession>A0A1M5XWQ9</accession>
<dbReference type="AlphaFoldDB" id="A0A1M5XWQ9"/>
<dbReference type="RefSeq" id="WP_242950109.1">
    <property type="nucleotide sequence ID" value="NZ_FQXU01000005.1"/>
</dbReference>
<dbReference type="PANTHER" id="PTHR43648:SF1">
    <property type="entry name" value="ELECTRON TRANSFER FLAVOPROTEIN BETA SUBUNIT LYSINE METHYLTRANSFERASE"/>
    <property type="match status" value="1"/>
</dbReference>
<dbReference type="PANTHER" id="PTHR43648">
    <property type="entry name" value="ELECTRON TRANSFER FLAVOPROTEIN BETA SUBUNIT LYSINE METHYLTRANSFERASE"/>
    <property type="match status" value="1"/>
</dbReference>
<keyword evidence="2 3" id="KW-0808">Transferase</keyword>
<proteinExistence type="predicted"/>
<dbReference type="Pfam" id="PF06325">
    <property type="entry name" value="PrmA"/>
    <property type="match status" value="1"/>
</dbReference>
<protein>
    <submittedName>
        <fullName evidence="3">Ribosomal protein L11 methyltransferase</fullName>
    </submittedName>
</protein>
<dbReference type="SUPFAM" id="SSF53335">
    <property type="entry name" value="S-adenosyl-L-methionine-dependent methyltransferases"/>
    <property type="match status" value="1"/>
</dbReference>
<keyword evidence="1 3" id="KW-0489">Methyltransferase</keyword>
<evidence type="ECO:0000313" key="3">
    <source>
        <dbReference type="EMBL" id="SHI04004.1"/>
    </source>
</evidence>
<evidence type="ECO:0000256" key="1">
    <source>
        <dbReference type="ARBA" id="ARBA00022603"/>
    </source>
</evidence>
<evidence type="ECO:0000313" key="4">
    <source>
        <dbReference type="Proteomes" id="UP000184241"/>
    </source>
</evidence>
<dbReference type="InterPro" id="IPR050078">
    <property type="entry name" value="Ribosomal_L11_MeTrfase_PrmA"/>
</dbReference>
<reference evidence="3 4" key="1">
    <citation type="submission" date="2016-11" db="EMBL/GenBank/DDBJ databases">
        <authorList>
            <person name="Jaros S."/>
            <person name="Januszkiewicz K."/>
            <person name="Wedrychowicz H."/>
        </authorList>
    </citation>
    <scope>NUCLEOTIDE SEQUENCE [LARGE SCALE GENOMIC DNA]</scope>
    <source>
        <strain evidence="3 4">DSM 6191</strain>
    </source>
</reference>
<name>A0A1M5XWQ9_9CLOT</name>
<dbReference type="CDD" id="cd02440">
    <property type="entry name" value="AdoMet_MTases"/>
    <property type="match status" value="1"/>
</dbReference>
<gene>
    <name evidence="3" type="ORF">SAMN02745941_01680</name>
</gene>
<evidence type="ECO:0000256" key="2">
    <source>
        <dbReference type="ARBA" id="ARBA00022679"/>
    </source>
</evidence>
<organism evidence="3 4">
    <name type="scientific">Clostridium intestinale DSM 6191</name>
    <dbReference type="NCBI Taxonomy" id="1121320"/>
    <lineage>
        <taxon>Bacteria</taxon>
        <taxon>Bacillati</taxon>
        <taxon>Bacillota</taxon>
        <taxon>Clostridia</taxon>
        <taxon>Eubacteriales</taxon>
        <taxon>Clostridiaceae</taxon>
        <taxon>Clostridium</taxon>
    </lineage>
</organism>
<dbReference type="GO" id="GO:0008276">
    <property type="term" value="F:protein methyltransferase activity"/>
    <property type="evidence" value="ECO:0007669"/>
    <property type="project" value="TreeGrafter"/>
</dbReference>
<dbReference type="Gene3D" id="3.40.50.150">
    <property type="entry name" value="Vaccinia Virus protein VP39"/>
    <property type="match status" value="1"/>
</dbReference>
<sequence length="293" mass="33026">MIVIFEVLLRVKNSLINETIEKLEILGVSSTYYDVPYEVTVDDNGYGYFEKEDKEIDLHVYFYDEDRSKAGKLVDKIKDEFEIEETLELVEVSEDNWQQSFEPIDLNNGWIIAEKDYSPNSLNKINFESQGSFGTGLHETTQDLLRYILDRDFQGESVLDLGAGSGILSLAASIKNADRVVALDIRDVTEEVLYNASLNNIDNIEVAISDVTSKTFGVSGKFDVVFINIGGEETLSSMDFINEVLKPKGLLFVSGMVEWSSEKVLDIVKSYGYTLDKSTKTNEWVTAVLIKNK</sequence>
<dbReference type="GO" id="GO:0032259">
    <property type="term" value="P:methylation"/>
    <property type="evidence" value="ECO:0007669"/>
    <property type="project" value="UniProtKB-KW"/>
</dbReference>
<dbReference type="InterPro" id="IPR029063">
    <property type="entry name" value="SAM-dependent_MTases_sf"/>
</dbReference>
<keyword evidence="3" id="KW-0687">Ribonucleoprotein</keyword>